<dbReference type="Proteomes" id="UP001060336">
    <property type="component" value="Chromosome"/>
</dbReference>
<feature type="transmembrane region" description="Helical" evidence="1">
    <location>
        <begin position="252"/>
        <end position="273"/>
    </location>
</feature>
<proteinExistence type="predicted"/>
<keyword evidence="1" id="KW-1133">Transmembrane helix</keyword>
<organism evidence="2 3">
    <name type="scientific">Nisaea acidiphila</name>
    <dbReference type="NCBI Taxonomy" id="1862145"/>
    <lineage>
        <taxon>Bacteria</taxon>
        <taxon>Pseudomonadati</taxon>
        <taxon>Pseudomonadota</taxon>
        <taxon>Alphaproteobacteria</taxon>
        <taxon>Rhodospirillales</taxon>
        <taxon>Thalassobaculaceae</taxon>
        <taxon>Nisaea</taxon>
    </lineage>
</organism>
<evidence type="ECO:0000256" key="1">
    <source>
        <dbReference type="SAM" id="Phobius"/>
    </source>
</evidence>
<dbReference type="RefSeq" id="WP_257768711.1">
    <property type="nucleotide sequence ID" value="NZ_CP102480.1"/>
</dbReference>
<keyword evidence="1" id="KW-0812">Transmembrane</keyword>
<feature type="transmembrane region" description="Helical" evidence="1">
    <location>
        <begin position="221"/>
        <end position="240"/>
    </location>
</feature>
<protein>
    <recommendedName>
        <fullName evidence="4">EamA domain-containing protein</fullName>
    </recommendedName>
</protein>
<feature type="transmembrane region" description="Helical" evidence="1">
    <location>
        <begin position="142"/>
        <end position="162"/>
    </location>
</feature>
<name>A0A9J7AR38_9PROT</name>
<feature type="transmembrane region" description="Helical" evidence="1">
    <location>
        <begin position="66"/>
        <end position="85"/>
    </location>
</feature>
<feature type="transmembrane region" description="Helical" evidence="1">
    <location>
        <begin position="285"/>
        <end position="303"/>
    </location>
</feature>
<feature type="transmembrane region" description="Helical" evidence="1">
    <location>
        <begin position="117"/>
        <end position="136"/>
    </location>
</feature>
<feature type="transmembrane region" description="Helical" evidence="1">
    <location>
        <begin position="34"/>
        <end position="54"/>
    </location>
</feature>
<dbReference type="EMBL" id="CP102480">
    <property type="protein sequence ID" value="UUX49840.1"/>
    <property type="molecule type" value="Genomic_DNA"/>
</dbReference>
<evidence type="ECO:0000313" key="2">
    <source>
        <dbReference type="EMBL" id="UUX49840.1"/>
    </source>
</evidence>
<evidence type="ECO:0008006" key="4">
    <source>
        <dbReference type="Google" id="ProtNLM"/>
    </source>
</evidence>
<evidence type="ECO:0000313" key="3">
    <source>
        <dbReference type="Proteomes" id="UP001060336"/>
    </source>
</evidence>
<feature type="transmembrane region" description="Helical" evidence="1">
    <location>
        <begin position="91"/>
        <end position="110"/>
    </location>
</feature>
<reference evidence="2" key="1">
    <citation type="submission" date="2022-08" db="EMBL/GenBank/DDBJ databases">
        <title>Nisaea acidiphila sp. nov., isolated from a marine algal debris and emended description of the genus Nisaea Urios et al. 2008.</title>
        <authorList>
            <person name="Kwon K."/>
        </authorList>
    </citation>
    <scope>NUCLEOTIDE SEQUENCE</scope>
    <source>
        <strain evidence="2">MEBiC11861</strain>
    </source>
</reference>
<accession>A0A9J7AR38</accession>
<dbReference type="KEGG" id="naci:NUH88_20905"/>
<sequence>MGAKTTVLMGAVGSWALLLALSRAAILGLDPWMFTFLQLASGGIFLLVVSTGAVSESNALLRTDTWLVGAFRVGTAALYMASLLHVDVMQASFFGSIGVPASALAVWLMFGRRPMNAELWGHLPLIAGAATVASGFDDGFLNPAVGLLLISQCCVLGANLLAERHPHMQALAPRTRMRLTGSVLVITAAGFAALRFLQDFAGLAGSESAHEPPDLMQPELWIAGLGLGVTLRGLSTYLGFRAAAVAGTQNYMAAVLALPVIGALLEAAIAWTGYGSWPEVSRSDLIGGAMIVFGGLVVVLVRVRASQGQAIA</sequence>
<feature type="transmembrane region" description="Helical" evidence="1">
    <location>
        <begin position="183"/>
        <end position="201"/>
    </location>
</feature>
<keyword evidence="1" id="KW-0472">Membrane</keyword>
<gene>
    <name evidence="2" type="ORF">NUH88_20905</name>
</gene>
<dbReference type="AlphaFoldDB" id="A0A9J7AR38"/>
<keyword evidence="3" id="KW-1185">Reference proteome</keyword>